<dbReference type="PATRIC" id="fig|445710.3.peg.3334"/>
<dbReference type="PANTHER" id="PTHR37943">
    <property type="entry name" value="PROTEIN VES"/>
    <property type="match status" value="1"/>
</dbReference>
<dbReference type="STRING" id="445710.ATSB10_33340"/>
<dbReference type="RefSeq" id="WP_063673777.1">
    <property type="nucleotide sequence ID" value="NZ_CP014841.1"/>
</dbReference>
<proteinExistence type="predicted"/>
<gene>
    <name evidence="1" type="ORF">ATSB10_33340</name>
</gene>
<reference evidence="1 2" key="1">
    <citation type="submission" date="2016-02" db="EMBL/GenBank/DDBJ databases">
        <title>Complete genome sequencing and analysis of ATSB10, Dyella thiooxydans isolated from rhizosphere soil of sunflower (Helianthus annuus L.).</title>
        <authorList>
            <person name="Lee Y."/>
            <person name="Hwangbo K."/>
            <person name="Chung H."/>
            <person name="Yoo J."/>
            <person name="Kim K.Y."/>
            <person name="Sa T.M."/>
            <person name="Um Y."/>
            <person name="Madhaiyan M."/>
        </authorList>
    </citation>
    <scope>NUCLEOTIDE SEQUENCE [LARGE SCALE GENOMIC DNA]</scope>
    <source>
        <strain evidence="1 2">ATSB10</strain>
    </source>
</reference>
<name>A0A160N564_9GAMM</name>
<dbReference type="InterPro" id="IPR014710">
    <property type="entry name" value="RmlC-like_jellyroll"/>
</dbReference>
<dbReference type="SUPFAM" id="SSF51182">
    <property type="entry name" value="RmlC-like cupins"/>
    <property type="match status" value="1"/>
</dbReference>
<evidence type="ECO:0000313" key="2">
    <source>
        <dbReference type="Proteomes" id="UP000077255"/>
    </source>
</evidence>
<dbReference type="KEGG" id="dtx:ATSB10_33340"/>
<dbReference type="CDD" id="cd20293">
    <property type="entry name" value="cupin_HutD_N"/>
    <property type="match status" value="1"/>
</dbReference>
<dbReference type="InterPro" id="IPR011051">
    <property type="entry name" value="RmlC_Cupin_sf"/>
</dbReference>
<dbReference type="Proteomes" id="UP000077255">
    <property type="component" value="Chromosome"/>
</dbReference>
<protein>
    <recommendedName>
        <fullName evidence="3">Histidine utilization protein HutD</fullName>
    </recommendedName>
</protein>
<sequence>MSTAGRILRADELQAVPWRNGQGITRELAVMPPGAGADDFLWRVSLADVVGAAPFSRFPGVDRTIVLLDGAGFRMTLDSAQVHELTTPCAPFAFPGEADVAVALAGGPTRDFNLMLRRGRATGEVEVWHDAALRPAPPDLVLLHLVRGQARTPDGDLGPGDSWLPGAEAPGTIRIDGKALAVRVHLAG</sequence>
<dbReference type="Pfam" id="PF05962">
    <property type="entry name" value="HutD"/>
    <property type="match status" value="1"/>
</dbReference>
<dbReference type="EMBL" id="CP014841">
    <property type="protein sequence ID" value="AND70788.1"/>
    <property type="molecule type" value="Genomic_DNA"/>
</dbReference>
<dbReference type="InterPro" id="IPR010282">
    <property type="entry name" value="Uncharacterised_HutD/Ves"/>
</dbReference>
<dbReference type="Gene3D" id="2.60.120.10">
    <property type="entry name" value="Jelly Rolls"/>
    <property type="match status" value="1"/>
</dbReference>
<evidence type="ECO:0008006" key="3">
    <source>
        <dbReference type="Google" id="ProtNLM"/>
    </source>
</evidence>
<dbReference type="PANTHER" id="PTHR37943:SF1">
    <property type="entry name" value="PROTEIN VES"/>
    <property type="match status" value="1"/>
</dbReference>
<dbReference type="OrthoDB" id="9800082at2"/>
<evidence type="ECO:0000313" key="1">
    <source>
        <dbReference type="EMBL" id="AND70788.1"/>
    </source>
</evidence>
<organism evidence="1 2">
    <name type="scientific">Dyella thiooxydans</name>
    <dbReference type="NCBI Taxonomy" id="445710"/>
    <lineage>
        <taxon>Bacteria</taxon>
        <taxon>Pseudomonadati</taxon>
        <taxon>Pseudomonadota</taxon>
        <taxon>Gammaproteobacteria</taxon>
        <taxon>Lysobacterales</taxon>
        <taxon>Rhodanobacteraceae</taxon>
        <taxon>Dyella</taxon>
    </lineage>
</organism>
<accession>A0A160N564</accession>
<dbReference type="AlphaFoldDB" id="A0A160N564"/>
<keyword evidence="2" id="KW-1185">Reference proteome</keyword>